<dbReference type="AlphaFoldDB" id="A0A099I950"/>
<sequence>MVKKCLLILLMFLCMSACTSKEEKQELDREKQQGTANALLYMKDKYGIQPTVKETHLGYGDASPIPRLKRKPDGTAWVEMMYQERSFTVNVYTDENNQDGSDDYQMPELQEAYRKRIEASLKLDTDLHISAFDVFFQYKGAWYQNVFPKEIKYDGGDIDAFMKDMYSKTLLYTVDEPEPKTLQHRKDLNRTNLILLNFTSKNGESDFLHELAKNEISFIDNLSDDGIFIYRDLQKKFAKDLKDSILITNGEEYHTDYTPRFVGEICYYTFDQYGRDTNDTVNIYKGKANPADFQDMKKNYDIHAFSEALTIEKASDSTVLYMPQEDFIKEIPPSQEDTYVVLWQSFINRDGKQESGEFFNTSSTKISEYRDEEGRYYKKIVPAETSITLCYAEVSTRKTE</sequence>
<dbReference type="EMBL" id="JQIF01000033">
    <property type="protein sequence ID" value="KGJ53747.1"/>
    <property type="molecule type" value="Genomic_DNA"/>
</dbReference>
<dbReference type="RefSeq" id="WP_044904768.1">
    <property type="nucleotide sequence ID" value="NZ_JQIF01000033.1"/>
</dbReference>
<feature type="chain" id="PRO_5038353267" description="Lipoprotein" evidence="1">
    <location>
        <begin position="21"/>
        <end position="400"/>
    </location>
</feature>
<evidence type="ECO:0008006" key="4">
    <source>
        <dbReference type="Google" id="ProtNLM"/>
    </source>
</evidence>
<dbReference type="Proteomes" id="UP000030008">
    <property type="component" value="Unassembled WGS sequence"/>
</dbReference>
<evidence type="ECO:0000313" key="3">
    <source>
        <dbReference type="Proteomes" id="UP000030008"/>
    </source>
</evidence>
<accession>A0A099I950</accession>
<protein>
    <recommendedName>
        <fullName evidence="4">Lipoprotein</fullName>
    </recommendedName>
</protein>
<evidence type="ECO:0000313" key="2">
    <source>
        <dbReference type="EMBL" id="KGJ53747.1"/>
    </source>
</evidence>
<comment type="caution">
    <text evidence="2">The sequence shown here is derived from an EMBL/GenBank/DDBJ whole genome shotgun (WGS) entry which is preliminary data.</text>
</comment>
<reference evidence="2 3" key="1">
    <citation type="submission" date="2014-08" db="EMBL/GenBank/DDBJ databases">
        <title>Clostridium innocuum, an unnegligible vancomycin-resistant pathogen causing extra-intestinal infections.</title>
        <authorList>
            <person name="Feng Y."/>
            <person name="Chiu C.-H."/>
        </authorList>
    </citation>
    <scope>NUCLEOTIDE SEQUENCE [LARGE SCALE GENOMIC DNA]</scope>
    <source>
        <strain evidence="2 3">AN88</strain>
    </source>
</reference>
<proteinExistence type="predicted"/>
<feature type="signal peptide" evidence="1">
    <location>
        <begin position="1"/>
        <end position="20"/>
    </location>
</feature>
<keyword evidence="1" id="KW-0732">Signal</keyword>
<evidence type="ECO:0000256" key="1">
    <source>
        <dbReference type="SAM" id="SignalP"/>
    </source>
</evidence>
<gene>
    <name evidence="2" type="ORF">CIAN88_07150</name>
</gene>
<name>A0A099I950_CLOIN</name>
<organism evidence="2 3">
    <name type="scientific">Clostridium innocuum</name>
    <dbReference type="NCBI Taxonomy" id="1522"/>
    <lineage>
        <taxon>Bacteria</taxon>
        <taxon>Bacillati</taxon>
        <taxon>Bacillota</taxon>
        <taxon>Clostridia</taxon>
        <taxon>Eubacteriales</taxon>
        <taxon>Clostridiaceae</taxon>
        <taxon>Clostridium</taxon>
    </lineage>
</organism>